<evidence type="ECO:0000256" key="3">
    <source>
        <dbReference type="ARBA" id="ARBA00016574"/>
    </source>
</evidence>
<dbReference type="PANTHER" id="PTHR18916:SF91">
    <property type="entry name" value="DYNACTIN SUBUNIT 1"/>
    <property type="match status" value="1"/>
</dbReference>
<dbReference type="Pfam" id="PF12455">
    <property type="entry name" value="Dynactin"/>
    <property type="match status" value="1"/>
</dbReference>
<name>A0A8K0C757_IGNLU</name>
<keyword evidence="4" id="KW-0963">Cytoplasm</keyword>
<dbReference type="OrthoDB" id="2130750at2759"/>
<evidence type="ECO:0000256" key="4">
    <source>
        <dbReference type="ARBA" id="ARBA00022490"/>
    </source>
</evidence>
<dbReference type="Gene3D" id="2.30.30.190">
    <property type="entry name" value="CAP Gly-rich-like domain"/>
    <property type="match status" value="1"/>
</dbReference>
<dbReference type="Pfam" id="PF01302">
    <property type="entry name" value="CAP_GLY"/>
    <property type="match status" value="1"/>
</dbReference>
<sequence length="1252" mass="142567">MSENLKVGQRVEVIGKDVQGVIAFYGQTTFATGKWIGLILDEPKGKNNGSVRGQVYFQCEENYGMFVRPPQVVPLDEHGKPIELTSPEDTATKSRSRHSTSRISLASSRQSLAGSRQSLAGSRQSLADSRSHLASPLIEKSTDAEHPSQIPKRASFIETGFVETLKPQFTPGQAMSSSTPTSAAVEEKLSHLQMQQELENRSKQIKDLEEKLETLKIKRQEDKEKLKDYDKHKIQLEHLVEFKNKIMESQASLQRELQKARQDAKDAIEAKEVHADEMADLADTVEMATLDKEMAEEKAETLQLELEAAKEKLEEVTLDLEILKNEMQERAAGIESKDGETISTYEMKQLKQQNARLRETLVKMRDLSAHEKHGYQKLLKDIDQKNSEIAELGRTKEKLSSRVEQMEQQISDLQEQVDAALGAEEMVVLLGEQKLTLEEKVMKLEEEVTELEALQDMNDELVESNAELEADLREELDLAHGATREALRDRDAALETIADREVTIGKFRELVQKLQEQSQDLQHRLEKATSKPVSNLPEIMDFKKMFTETKAHTKAIDLELRRIDVQQLQQHIRYLSSFMPDMFMNRGGDHDAVLILLLIPRLIQKSEILVSQIAGKFPTIEKIDRAAITKGHSVEQFAFRCRFSYYIYALQTILHQYLHCLNTCKPEILLKIGSSYPEIATQEKIIDGFVELVKRDQLDENIHSEAIEKCVNYFNTMYPILLGTENPQNHTLLLSDNVKTLSSACDGINNDALVIRNLIESANVGDIGLLMQHIITVIEQLCQQLKQVKRRLPLDPNITNLGLNKEIFENLYQCYQHAGKILKTLQDVVKNAVQTVTTSGDTDKGLSHEKMKDLAINASDKVYEQDDLGPVQSIKNSLGFILTQITQVSQFLQDNEYNITTSNKNEEKALPPIQIRSKVVKKELEETKTLTSKLENKESDIKELRKVLKEKQEQLSEMTIRKELAEKKLGNVNKDYELTIEKLQRKLEEAHNHYKKKEKEFEETLDHLQSDIDSLESEKGEMKEKLKVYSKKSIIEGIVAKSTSGSQLSSLQSLGPNLPAVVRDSPLLMQEIDSLRKLFHSEHEQRINLQNERMIKQLNSLKPLPTFKNKPDEVLDSLFKEGAALKQEILMTLATPKFPQLYKVKAGNGPSAWEKHFAEERDKMLSLKRRAENFKVKVAAEIIKRKFGGQIETDFTVFPTIEMSKAINESKPVKIGSVQIPKCYLPENEKGRIINLELDFENLQKLVETLIH</sequence>
<keyword evidence="6" id="KW-0243">Dynein</keyword>
<keyword evidence="13" id="KW-1185">Reference proteome</keyword>
<comment type="subcellular location">
    <subcellularLocation>
        <location evidence="1">Cytoplasm</location>
        <location evidence="1">Cytoskeleton</location>
    </subcellularLocation>
</comment>
<reference evidence="12" key="1">
    <citation type="submission" date="2019-08" db="EMBL/GenBank/DDBJ databases">
        <title>The genome of the North American firefly Photinus pyralis.</title>
        <authorList>
            <consortium name="Photinus pyralis genome working group"/>
            <person name="Fallon T.R."/>
            <person name="Sander Lower S.E."/>
            <person name="Weng J.-K."/>
        </authorList>
    </citation>
    <scope>NUCLEOTIDE SEQUENCE</scope>
    <source>
        <strain evidence="12">TRF0915ILg1</strain>
        <tissue evidence="12">Whole body</tissue>
    </source>
</reference>
<protein>
    <recommendedName>
        <fullName evidence="3">Dynactin subunit 1</fullName>
    </recommendedName>
</protein>
<dbReference type="PROSITE" id="PS00845">
    <property type="entry name" value="CAP_GLY_1"/>
    <property type="match status" value="1"/>
</dbReference>
<evidence type="ECO:0000256" key="2">
    <source>
        <dbReference type="ARBA" id="ARBA00011010"/>
    </source>
</evidence>
<feature type="compositionally biased region" description="Polar residues" evidence="10">
    <location>
        <begin position="101"/>
        <end position="128"/>
    </location>
</feature>
<proteinExistence type="inferred from homology"/>
<evidence type="ECO:0000256" key="10">
    <source>
        <dbReference type="SAM" id="MobiDB-lite"/>
    </source>
</evidence>
<dbReference type="InterPro" id="IPR036859">
    <property type="entry name" value="CAP-Gly_dom_sf"/>
</dbReference>
<evidence type="ECO:0000256" key="8">
    <source>
        <dbReference type="ARBA" id="ARBA00023212"/>
    </source>
</evidence>
<dbReference type="SMART" id="SM01052">
    <property type="entry name" value="CAP_GLY"/>
    <property type="match status" value="1"/>
</dbReference>
<comment type="caution">
    <text evidence="12">The sequence shown here is derived from an EMBL/GenBank/DDBJ whole genome shotgun (WGS) entry which is preliminary data.</text>
</comment>
<dbReference type="EMBL" id="VTPC01091034">
    <property type="protein sequence ID" value="KAF2880026.1"/>
    <property type="molecule type" value="Genomic_DNA"/>
</dbReference>
<evidence type="ECO:0000256" key="5">
    <source>
        <dbReference type="ARBA" id="ARBA00022701"/>
    </source>
</evidence>
<evidence type="ECO:0000256" key="7">
    <source>
        <dbReference type="ARBA" id="ARBA00023054"/>
    </source>
</evidence>
<comment type="similarity">
    <text evidence="2">Belongs to the dynactin 150 kDa subunit family.</text>
</comment>
<dbReference type="GO" id="GO:0005874">
    <property type="term" value="C:microtubule"/>
    <property type="evidence" value="ECO:0007669"/>
    <property type="project" value="UniProtKB-KW"/>
</dbReference>
<feature type="domain" description="CAP-Gly" evidence="11">
    <location>
        <begin position="26"/>
        <end position="68"/>
    </location>
</feature>
<evidence type="ECO:0000256" key="1">
    <source>
        <dbReference type="ARBA" id="ARBA00004245"/>
    </source>
</evidence>
<keyword evidence="8" id="KW-0206">Cytoskeleton</keyword>
<feature type="region of interest" description="Disordered" evidence="10">
    <location>
        <begin position="76"/>
        <end position="132"/>
    </location>
</feature>
<keyword evidence="5" id="KW-0493">Microtubule</keyword>
<dbReference type="SUPFAM" id="SSF57997">
    <property type="entry name" value="Tropomyosin"/>
    <property type="match status" value="1"/>
</dbReference>
<gene>
    <name evidence="12" type="ORF">ILUMI_26147</name>
</gene>
<evidence type="ECO:0000313" key="12">
    <source>
        <dbReference type="EMBL" id="KAF2880026.1"/>
    </source>
</evidence>
<dbReference type="SUPFAM" id="SSF74924">
    <property type="entry name" value="Cap-Gly domain"/>
    <property type="match status" value="1"/>
</dbReference>
<evidence type="ECO:0000259" key="11">
    <source>
        <dbReference type="PROSITE" id="PS50245"/>
    </source>
</evidence>
<dbReference type="InterPro" id="IPR000938">
    <property type="entry name" value="CAP-Gly_domain"/>
</dbReference>
<accession>A0A8K0C757</accession>
<feature type="coiled-coil region" evidence="9">
    <location>
        <begin position="191"/>
        <end position="531"/>
    </location>
</feature>
<dbReference type="Proteomes" id="UP000801492">
    <property type="component" value="Unassembled WGS sequence"/>
</dbReference>
<evidence type="ECO:0000256" key="9">
    <source>
        <dbReference type="SAM" id="Coils"/>
    </source>
</evidence>
<feature type="coiled-coil region" evidence="9">
    <location>
        <begin position="920"/>
        <end position="1032"/>
    </location>
</feature>
<evidence type="ECO:0000313" key="13">
    <source>
        <dbReference type="Proteomes" id="UP000801492"/>
    </source>
</evidence>
<dbReference type="GO" id="GO:0030286">
    <property type="term" value="C:dynein complex"/>
    <property type="evidence" value="ECO:0007669"/>
    <property type="project" value="UniProtKB-KW"/>
</dbReference>
<keyword evidence="7 9" id="KW-0175">Coiled coil</keyword>
<dbReference type="InterPro" id="IPR022157">
    <property type="entry name" value="Dynactin"/>
</dbReference>
<dbReference type="PROSITE" id="PS50245">
    <property type="entry name" value="CAP_GLY_2"/>
    <property type="match status" value="1"/>
</dbReference>
<evidence type="ECO:0000256" key="6">
    <source>
        <dbReference type="ARBA" id="ARBA00023017"/>
    </source>
</evidence>
<dbReference type="PANTHER" id="PTHR18916">
    <property type="entry name" value="DYNACTIN 1-RELATED MICROTUBULE-BINDING"/>
    <property type="match status" value="1"/>
</dbReference>
<organism evidence="12 13">
    <name type="scientific">Ignelater luminosus</name>
    <name type="common">Cucubano</name>
    <name type="synonym">Pyrophorus luminosus</name>
    <dbReference type="NCBI Taxonomy" id="2038154"/>
    <lineage>
        <taxon>Eukaryota</taxon>
        <taxon>Metazoa</taxon>
        <taxon>Ecdysozoa</taxon>
        <taxon>Arthropoda</taxon>
        <taxon>Hexapoda</taxon>
        <taxon>Insecta</taxon>
        <taxon>Pterygota</taxon>
        <taxon>Neoptera</taxon>
        <taxon>Endopterygota</taxon>
        <taxon>Coleoptera</taxon>
        <taxon>Polyphaga</taxon>
        <taxon>Elateriformia</taxon>
        <taxon>Elateroidea</taxon>
        <taxon>Elateridae</taxon>
        <taxon>Agrypninae</taxon>
        <taxon>Pyrophorini</taxon>
        <taxon>Ignelater</taxon>
    </lineage>
</organism>
<dbReference type="AlphaFoldDB" id="A0A8K0C757"/>